<evidence type="ECO:0000313" key="2">
    <source>
        <dbReference type="Proteomes" id="UP001157915"/>
    </source>
</evidence>
<organism evidence="1 2">
    <name type="scientific">Algoriphagus winogradskyi</name>
    <dbReference type="NCBI Taxonomy" id="237017"/>
    <lineage>
        <taxon>Bacteria</taxon>
        <taxon>Pseudomonadati</taxon>
        <taxon>Bacteroidota</taxon>
        <taxon>Cytophagia</taxon>
        <taxon>Cytophagales</taxon>
        <taxon>Cyclobacteriaceae</taxon>
        <taxon>Algoriphagus</taxon>
    </lineage>
</organism>
<proteinExistence type="predicted"/>
<reference evidence="1 2" key="1">
    <citation type="submission" date="2017-05" db="EMBL/GenBank/DDBJ databases">
        <authorList>
            <person name="Varghese N."/>
            <person name="Submissions S."/>
        </authorList>
    </citation>
    <scope>NUCLEOTIDE SEQUENCE [LARGE SCALE GENOMIC DNA]</scope>
    <source>
        <strain evidence="1 2">DSM 15360</strain>
    </source>
</reference>
<comment type="caution">
    <text evidence="1">The sequence shown here is derived from an EMBL/GenBank/DDBJ whole genome shotgun (WGS) entry which is preliminary data.</text>
</comment>
<accession>A0ABY1PD24</accession>
<name>A0ABY1PD24_9BACT</name>
<dbReference type="Proteomes" id="UP001157915">
    <property type="component" value="Unassembled WGS sequence"/>
</dbReference>
<keyword evidence="2" id="KW-1185">Reference proteome</keyword>
<dbReference type="EMBL" id="FXUA01000006">
    <property type="protein sequence ID" value="SMP30072.1"/>
    <property type="molecule type" value="Genomic_DNA"/>
</dbReference>
<gene>
    <name evidence="1" type="ORF">SAMN06265367_106249</name>
</gene>
<protein>
    <submittedName>
        <fullName evidence="1">Uncharacterized protein</fullName>
    </submittedName>
</protein>
<sequence length="50" mass="5879">MELSKVFYPDYVLFNNLFASVAIEELVIYDKNIYKSELFKVLFADNLVVI</sequence>
<evidence type="ECO:0000313" key="1">
    <source>
        <dbReference type="EMBL" id="SMP30072.1"/>
    </source>
</evidence>
<dbReference type="RefSeq" id="WP_283413979.1">
    <property type="nucleotide sequence ID" value="NZ_FXUA01000006.1"/>
</dbReference>